<gene>
    <name evidence="7" type="ORF">GCM10011512_26920</name>
</gene>
<dbReference type="Gene3D" id="1.10.10.60">
    <property type="entry name" value="Homeodomain-like"/>
    <property type="match status" value="1"/>
</dbReference>
<name>A0ABQ1PKM5_9MICC</name>
<dbReference type="InterPro" id="IPR009057">
    <property type="entry name" value="Homeodomain-like_sf"/>
</dbReference>
<evidence type="ECO:0000256" key="5">
    <source>
        <dbReference type="SAM" id="MobiDB-lite"/>
    </source>
</evidence>
<feature type="region of interest" description="Disordered" evidence="5">
    <location>
        <begin position="1"/>
        <end position="20"/>
    </location>
</feature>
<comment type="caution">
    <text evidence="7">The sequence shown here is derived from an EMBL/GenBank/DDBJ whole genome shotgun (WGS) entry which is preliminary data.</text>
</comment>
<dbReference type="Pfam" id="PF00440">
    <property type="entry name" value="TetR_N"/>
    <property type="match status" value="1"/>
</dbReference>
<evidence type="ECO:0000259" key="6">
    <source>
        <dbReference type="PROSITE" id="PS50977"/>
    </source>
</evidence>
<dbReference type="Gene3D" id="1.10.357.10">
    <property type="entry name" value="Tetracycline Repressor, domain 2"/>
    <property type="match status" value="1"/>
</dbReference>
<keyword evidence="2 4" id="KW-0238">DNA-binding</keyword>
<dbReference type="RefSeq" id="WP_188668936.1">
    <property type="nucleotide sequence ID" value="NZ_BMJI01000022.1"/>
</dbReference>
<dbReference type="PRINTS" id="PR00455">
    <property type="entry name" value="HTHTETR"/>
</dbReference>
<evidence type="ECO:0000256" key="3">
    <source>
        <dbReference type="ARBA" id="ARBA00023163"/>
    </source>
</evidence>
<keyword evidence="8" id="KW-1185">Reference proteome</keyword>
<evidence type="ECO:0000256" key="1">
    <source>
        <dbReference type="ARBA" id="ARBA00023015"/>
    </source>
</evidence>
<reference evidence="8" key="1">
    <citation type="journal article" date="2019" name="Int. J. Syst. Evol. Microbiol.">
        <title>The Global Catalogue of Microorganisms (GCM) 10K type strain sequencing project: providing services to taxonomists for standard genome sequencing and annotation.</title>
        <authorList>
            <consortium name="The Broad Institute Genomics Platform"/>
            <consortium name="The Broad Institute Genome Sequencing Center for Infectious Disease"/>
            <person name="Wu L."/>
            <person name="Ma J."/>
        </authorList>
    </citation>
    <scope>NUCLEOTIDE SEQUENCE [LARGE SCALE GENOMIC DNA]</scope>
    <source>
        <strain evidence="8">CGMCC 1.15480</strain>
    </source>
</reference>
<accession>A0ABQ1PKM5</accession>
<dbReference type="PANTHER" id="PTHR30055">
    <property type="entry name" value="HTH-TYPE TRANSCRIPTIONAL REGULATOR RUTR"/>
    <property type="match status" value="1"/>
</dbReference>
<dbReference type="PROSITE" id="PS50977">
    <property type="entry name" value="HTH_TETR_2"/>
    <property type="match status" value="1"/>
</dbReference>
<dbReference type="InterPro" id="IPR050109">
    <property type="entry name" value="HTH-type_TetR-like_transc_reg"/>
</dbReference>
<dbReference type="Proteomes" id="UP000597761">
    <property type="component" value="Unassembled WGS sequence"/>
</dbReference>
<dbReference type="SUPFAM" id="SSF46689">
    <property type="entry name" value="Homeodomain-like"/>
    <property type="match status" value="1"/>
</dbReference>
<evidence type="ECO:0000313" key="8">
    <source>
        <dbReference type="Proteomes" id="UP000597761"/>
    </source>
</evidence>
<sequence length="208" mass="22643">MSAPTGASGPREPVRRPARTARTRAKLFDAAITLLGERGPAHVSIDEIAAAAGVSKGTVYYNFSSKADLVAKVLESGVDLMEERLRSIPDGSDPVDRVADMVGRALEFLAEYPSFTRLWMSEMWRPASQWQTELSALRDRLLSLIREGLQAVARVHDVDPAVPVEQLAVTLMGSTMFAGLSRDNHGPALERDTAVAVVMTAVRGWVRD</sequence>
<protein>
    <submittedName>
        <fullName evidence="7">TetR family transcriptional regulator</fullName>
    </submittedName>
</protein>
<dbReference type="EMBL" id="BMJI01000022">
    <property type="protein sequence ID" value="GGC98617.1"/>
    <property type="molecule type" value="Genomic_DNA"/>
</dbReference>
<evidence type="ECO:0000256" key="4">
    <source>
        <dbReference type="PROSITE-ProRule" id="PRU00335"/>
    </source>
</evidence>
<feature type="DNA-binding region" description="H-T-H motif" evidence="4">
    <location>
        <begin position="44"/>
        <end position="63"/>
    </location>
</feature>
<evidence type="ECO:0000313" key="7">
    <source>
        <dbReference type="EMBL" id="GGC98617.1"/>
    </source>
</evidence>
<dbReference type="InterPro" id="IPR001647">
    <property type="entry name" value="HTH_TetR"/>
</dbReference>
<dbReference type="InterPro" id="IPR036271">
    <property type="entry name" value="Tet_transcr_reg_TetR-rel_C_sf"/>
</dbReference>
<keyword evidence="1" id="KW-0805">Transcription regulation</keyword>
<feature type="domain" description="HTH tetR-type" evidence="6">
    <location>
        <begin position="21"/>
        <end position="81"/>
    </location>
</feature>
<keyword evidence="3" id="KW-0804">Transcription</keyword>
<dbReference type="PANTHER" id="PTHR30055:SF238">
    <property type="entry name" value="MYCOFACTOCIN BIOSYNTHESIS TRANSCRIPTIONAL REGULATOR MFTR-RELATED"/>
    <property type="match status" value="1"/>
</dbReference>
<organism evidence="7 8">
    <name type="scientific">Tersicoccus solisilvae</name>
    <dbReference type="NCBI Taxonomy" id="1882339"/>
    <lineage>
        <taxon>Bacteria</taxon>
        <taxon>Bacillati</taxon>
        <taxon>Actinomycetota</taxon>
        <taxon>Actinomycetes</taxon>
        <taxon>Micrococcales</taxon>
        <taxon>Micrococcaceae</taxon>
        <taxon>Tersicoccus</taxon>
    </lineage>
</organism>
<proteinExistence type="predicted"/>
<evidence type="ECO:0000256" key="2">
    <source>
        <dbReference type="ARBA" id="ARBA00023125"/>
    </source>
</evidence>
<dbReference type="SUPFAM" id="SSF48498">
    <property type="entry name" value="Tetracyclin repressor-like, C-terminal domain"/>
    <property type="match status" value="1"/>
</dbReference>